<keyword evidence="4" id="KW-1185">Reference proteome</keyword>
<sequence>MSEKPKYNKTPNRPTVWLLVFIILFSATMLLWLKGDAIQDFGQNLGVHSQTGEKEDPLVQKNTQERASSNKKEDKTVLPNEMAEETSLVEIIQEVQTIESTEVIETTESLEQAYAQLPAAKTYSIFQFENNEIQDRFVNRAFEVMIQRLIDEDNFYSAIDYQLTVYPTLDDNIYNLGLDEQYADQIIHRGHFRFDYRGKKVSKY</sequence>
<dbReference type="OrthoDB" id="9776634at2"/>
<feature type="region of interest" description="Disordered" evidence="1">
    <location>
        <begin position="49"/>
        <end position="76"/>
    </location>
</feature>
<dbReference type="RefSeq" id="WP_090288874.1">
    <property type="nucleotide sequence ID" value="NZ_FNCK01000001.1"/>
</dbReference>
<evidence type="ECO:0000256" key="1">
    <source>
        <dbReference type="SAM" id="MobiDB-lite"/>
    </source>
</evidence>
<dbReference type="STRING" id="120956.SAMN05421791_101169"/>
<proteinExistence type="predicted"/>
<accession>A0A1G7P9A4</accession>
<dbReference type="Proteomes" id="UP000199708">
    <property type="component" value="Unassembled WGS sequence"/>
</dbReference>
<keyword evidence="2" id="KW-0472">Membrane</keyword>
<reference evidence="3 4" key="1">
    <citation type="submission" date="2016-10" db="EMBL/GenBank/DDBJ databases">
        <authorList>
            <person name="de Groot N.N."/>
        </authorList>
    </citation>
    <scope>NUCLEOTIDE SEQUENCE [LARGE SCALE GENOMIC DNA]</scope>
    <source>
        <strain evidence="3 4">ATCC BAA-466</strain>
    </source>
</reference>
<name>A0A1G7P9A4_9LACT</name>
<dbReference type="AlphaFoldDB" id="A0A1G7P9A4"/>
<protein>
    <submittedName>
        <fullName evidence="3">Uncharacterized protein</fullName>
    </submittedName>
</protein>
<dbReference type="EMBL" id="FNCK01000001">
    <property type="protein sequence ID" value="SDF82858.1"/>
    <property type="molecule type" value="Genomic_DNA"/>
</dbReference>
<gene>
    <name evidence="3" type="ORF">SAMN05421791_101169</name>
</gene>
<evidence type="ECO:0000313" key="3">
    <source>
        <dbReference type="EMBL" id="SDF82858.1"/>
    </source>
</evidence>
<keyword evidence="2" id="KW-0812">Transmembrane</keyword>
<evidence type="ECO:0000313" key="4">
    <source>
        <dbReference type="Proteomes" id="UP000199708"/>
    </source>
</evidence>
<organism evidence="3 4">
    <name type="scientific">Facklamia miroungae</name>
    <dbReference type="NCBI Taxonomy" id="120956"/>
    <lineage>
        <taxon>Bacteria</taxon>
        <taxon>Bacillati</taxon>
        <taxon>Bacillota</taxon>
        <taxon>Bacilli</taxon>
        <taxon>Lactobacillales</taxon>
        <taxon>Aerococcaceae</taxon>
        <taxon>Facklamia</taxon>
    </lineage>
</organism>
<feature type="transmembrane region" description="Helical" evidence="2">
    <location>
        <begin position="15"/>
        <end position="33"/>
    </location>
</feature>
<keyword evidence="2" id="KW-1133">Transmembrane helix</keyword>
<evidence type="ECO:0000256" key="2">
    <source>
        <dbReference type="SAM" id="Phobius"/>
    </source>
</evidence>